<keyword evidence="1" id="KW-0812">Transmembrane</keyword>
<gene>
    <name evidence="2" type="ORF">EDD40_6207</name>
</gene>
<dbReference type="OrthoDB" id="3359627at2"/>
<evidence type="ECO:0000313" key="3">
    <source>
        <dbReference type="Proteomes" id="UP000268727"/>
    </source>
</evidence>
<proteinExistence type="predicted"/>
<keyword evidence="1" id="KW-1133">Transmembrane helix</keyword>
<evidence type="ECO:0000256" key="1">
    <source>
        <dbReference type="SAM" id="Phobius"/>
    </source>
</evidence>
<keyword evidence="3" id="KW-1185">Reference proteome</keyword>
<comment type="caution">
    <text evidence="2">The sequence shown here is derived from an EMBL/GenBank/DDBJ whole genome shotgun (WGS) entry which is preliminary data.</text>
</comment>
<sequence>MSGHADAVVQAGRVEHVRIGDQHDRRGVVALLVVVVLVVVAGVAVVWRLTREEPAPPVAPLADTDLRLKDDCTSGWVVPERGDAPVPFTTRRPVDAVLATGGEVVVTVQGQTRTSVVLQSAWVEVLSRTPARPGVYLPSACQSDVVPRFFQLDLAAASPELVPRVFEGEPLTFPFRVDEVEPEQFVITALSPDDEEVAWRLHLRWTSGATEGELVLDDRGEPFRTTGIAAARRFCLLDGGSRWQPSC</sequence>
<keyword evidence="1" id="KW-0472">Membrane</keyword>
<accession>A0A3N1HE57</accession>
<reference evidence="2 3" key="1">
    <citation type="submission" date="2018-11" db="EMBL/GenBank/DDBJ databases">
        <title>Sequencing the genomes of 1000 actinobacteria strains.</title>
        <authorList>
            <person name="Klenk H.-P."/>
        </authorList>
    </citation>
    <scope>NUCLEOTIDE SEQUENCE [LARGE SCALE GENOMIC DNA]</scope>
    <source>
        <strain evidence="2 3">DSM 44231</strain>
    </source>
</reference>
<dbReference type="EMBL" id="RJKM01000001">
    <property type="protein sequence ID" value="ROP40789.1"/>
    <property type="molecule type" value="Genomic_DNA"/>
</dbReference>
<name>A0A3N1HE57_9PSEU</name>
<organism evidence="2 3">
    <name type="scientific">Saccharothrix texasensis</name>
    <dbReference type="NCBI Taxonomy" id="103734"/>
    <lineage>
        <taxon>Bacteria</taxon>
        <taxon>Bacillati</taxon>
        <taxon>Actinomycetota</taxon>
        <taxon>Actinomycetes</taxon>
        <taxon>Pseudonocardiales</taxon>
        <taxon>Pseudonocardiaceae</taxon>
        <taxon>Saccharothrix</taxon>
    </lineage>
</organism>
<feature type="transmembrane region" description="Helical" evidence="1">
    <location>
        <begin position="28"/>
        <end position="47"/>
    </location>
</feature>
<dbReference type="RefSeq" id="WP_123746030.1">
    <property type="nucleotide sequence ID" value="NZ_RJKM01000001.1"/>
</dbReference>
<evidence type="ECO:0000313" key="2">
    <source>
        <dbReference type="EMBL" id="ROP40789.1"/>
    </source>
</evidence>
<dbReference type="Proteomes" id="UP000268727">
    <property type="component" value="Unassembled WGS sequence"/>
</dbReference>
<dbReference type="AlphaFoldDB" id="A0A3N1HE57"/>
<protein>
    <submittedName>
        <fullName evidence="2">Uncharacterized protein</fullName>
    </submittedName>
</protein>